<dbReference type="GO" id="GO:0015628">
    <property type="term" value="P:protein secretion by the type II secretion system"/>
    <property type="evidence" value="ECO:0007669"/>
    <property type="project" value="TreeGrafter"/>
</dbReference>
<protein>
    <submittedName>
        <fullName evidence="2">Competence protein ComEA</fullName>
    </submittedName>
</protein>
<feature type="domain" description="Helix-hairpin-helix DNA-binding motif class 1" evidence="1">
    <location>
        <begin position="59"/>
        <end position="78"/>
    </location>
</feature>
<dbReference type="InterPro" id="IPR004509">
    <property type="entry name" value="Competence_ComEA_HhH"/>
</dbReference>
<organism evidence="2 3">
    <name type="scientific">Celerinatantimonas diazotrophica</name>
    <dbReference type="NCBI Taxonomy" id="412034"/>
    <lineage>
        <taxon>Bacteria</taxon>
        <taxon>Pseudomonadati</taxon>
        <taxon>Pseudomonadota</taxon>
        <taxon>Gammaproteobacteria</taxon>
        <taxon>Celerinatantimonadaceae</taxon>
        <taxon>Celerinatantimonas</taxon>
    </lineage>
</organism>
<dbReference type="Proteomes" id="UP000295565">
    <property type="component" value="Unassembled WGS sequence"/>
</dbReference>
<dbReference type="PANTHER" id="PTHR21180">
    <property type="entry name" value="ENDONUCLEASE/EXONUCLEASE/PHOSPHATASE FAMILY DOMAIN-CONTAINING PROTEIN 1"/>
    <property type="match status" value="1"/>
</dbReference>
<comment type="caution">
    <text evidence="2">The sequence shown here is derived from an EMBL/GenBank/DDBJ whole genome shotgun (WGS) entry which is preliminary data.</text>
</comment>
<evidence type="ECO:0000259" key="1">
    <source>
        <dbReference type="SMART" id="SM00278"/>
    </source>
</evidence>
<evidence type="ECO:0000313" key="2">
    <source>
        <dbReference type="EMBL" id="TCK52097.1"/>
    </source>
</evidence>
<sequence>MSLNLFNDKIIINVSRKRQGIDSDMNSKSKFLISSLLFAVSLPVMATNMTININKANAEQLTELSGIGPSKANAIIAYRKAHGPFKDIAEITKVKGIGPKLLEHDKTQLTLK</sequence>
<proteinExistence type="predicted"/>
<dbReference type="EMBL" id="SMGD01000013">
    <property type="protein sequence ID" value="TCK52097.1"/>
    <property type="molecule type" value="Genomic_DNA"/>
</dbReference>
<name>A0A4R1JM57_9GAMM</name>
<dbReference type="SUPFAM" id="SSF47781">
    <property type="entry name" value="RuvA domain 2-like"/>
    <property type="match status" value="1"/>
</dbReference>
<dbReference type="OrthoDB" id="7510573at2"/>
<dbReference type="SMART" id="SM00278">
    <property type="entry name" value="HhH1"/>
    <property type="match status" value="2"/>
</dbReference>
<feature type="domain" description="Helix-hairpin-helix DNA-binding motif class 1" evidence="1">
    <location>
        <begin position="89"/>
        <end position="104"/>
    </location>
</feature>
<dbReference type="Pfam" id="PF12836">
    <property type="entry name" value="HHH_3"/>
    <property type="match status" value="1"/>
</dbReference>
<dbReference type="RefSeq" id="WP_131912996.1">
    <property type="nucleotide sequence ID" value="NZ_OU594967.1"/>
</dbReference>
<dbReference type="GO" id="GO:0006281">
    <property type="term" value="P:DNA repair"/>
    <property type="evidence" value="ECO:0007669"/>
    <property type="project" value="InterPro"/>
</dbReference>
<evidence type="ECO:0000313" key="3">
    <source>
        <dbReference type="Proteomes" id="UP000295565"/>
    </source>
</evidence>
<gene>
    <name evidence="2" type="ORF">EV690_2205</name>
</gene>
<dbReference type="Gene3D" id="1.10.150.280">
    <property type="entry name" value="AF1531-like domain"/>
    <property type="match status" value="1"/>
</dbReference>
<dbReference type="InterPro" id="IPR003583">
    <property type="entry name" value="Hlx-hairpin-Hlx_DNA-bd_motif"/>
</dbReference>
<dbReference type="GO" id="GO:0015627">
    <property type="term" value="C:type II protein secretion system complex"/>
    <property type="evidence" value="ECO:0007669"/>
    <property type="project" value="TreeGrafter"/>
</dbReference>
<dbReference type="InterPro" id="IPR051675">
    <property type="entry name" value="Endo/Exo/Phosphatase_dom_1"/>
</dbReference>
<dbReference type="PANTHER" id="PTHR21180:SF32">
    <property type="entry name" value="ENDONUCLEASE_EXONUCLEASE_PHOSPHATASE FAMILY DOMAIN-CONTAINING PROTEIN 1"/>
    <property type="match status" value="1"/>
</dbReference>
<accession>A0A4R1JM57</accession>
<dbReference type="NCBIfam" id="TIGR00426">
    <property type="entry name" value="competence protein ComEA helix-hairpin-helix repeat region"/>
    <property type="match status" value="1"/>
</dbReference>
<dbReference type="GO" id="GO:0003677">
    <property type="term" value="F:DNA binding"/>
    <property type="evidence" value="ECO:0007669"/>
    <property type="project" value="InterPro"/>
</dbReference>
<dbReference type="InterPro" id="IPR010994">
    <property type="entry name" value="RuvA_2-like"/>
</dbReference>
<reference evidence="2 3" key="1">
    <citation type="submission" date="2019-03" db="EMBL/GenBank/DDBJ databases">
        <title>Genomic Encyclopedia of Type Strains, Phase IV (KMG-IV): sequencing the most valuable type-strain genomes for metagenomic binning, comparative biology and taxonomic classification.</title>
        <authorList>
            <person name="Goeker M."/>
        </authorList>
    </citation>
    <scope>NUCLEOTIDE SEQUENCE [LARGE SCALE GENOMIC DNA]</scope>
    <source>
        <strain evidence="2 3">DSM 18577</strain>
    </source>
</reference>
<keyword evidence="3" id="KW-1185">Reference proteome</keyword>
<dbReference type="AlphaFoldDB" id="A0A4R1JM57"/>